<dbReference type="Gene3D" id="3.10.105.10">
    <property type="entry name" value="Dipeptide-binding Protein, Domain 3"/>
    <property type="match status" value="1"/>
</dbReference>
<evidence type="ECO:0000313" key="2">
    <source>
        <dbReference type="EMBL" id="MDQ0371880.1"/>
    </source>
</evidence>
<accession>A0ABU0E9E8</accession>
<organism evidence="2 3">
    <name type="scientific">Cellulomonas humilata</name>
    <dbReference type="NCBI Taxonomy" id="144055"/>
    <lineage>
        <taxon>Bacteria</taxon>
        <taxon>Bacillati</taxon>
        <taxon>Actinomycetota</taxon>
        <taxon>Actinomycetes</taxon>
        <taxon>Micrococcales</taxon>
        <taxon>Cellulomonadaceae</taxon>
        <taxon>Cellulomonas</taxon>
    </lineage>
</organism>
<dbReference type="PROSITE" id="PS51257">
    <property type="entry name" value="PROKAR_LIPOPROTEIN"/>
    <property type="match status" value="1"/>
</dbReference>
<dbReference type="EMBL" id="JAUSVB010000001">
    <property type="protein sequence ID" value="MDQ0371880.1"/>
    <property type="molecule type" value="Genomic_DNA"/>
</dbReference>
<dbReference type="Gene3D" id="3.40.190.10">
    <property type="entry name" value="Periplasmic binding protein-like II"/>
    <property type="match status" value="1"/>
</dbReference>
<protein>
    <submittedName>
        <fullName evidence="2">Peptide/nickel transport system substrate-binding protein</fullName>
    </submittedName>
</protein>
<dbReference type="PANTHER" id="PTHR30290">
    <property type="entry name" value="PERIPLASMIC BINDING COMPONENT OF ABC TRANSPORTER"/>
    <property type="match status" value="1"/>
</dbReference>
<proteinExistence type="predicted"/>
<gene>
    <name evidence="2" type="ORF">J2X26_000177</name>
</gene>
<dbReference type="InterPro" id="IPR000914">
    <property type="entry name" value="SBP_5_dom"/>
</dbReference>
<comment type="caution">
    <text evidence="2">The sequence shown here is derived from an EMBL/GenBank/DDBJ whole genome shotgun (WGS) entry which is preliminary data.</text>
</comment>
<dbReference type="SUPFAM" id="SSF53850">
    <property type="entry name" value="Periplasmic binding protein-like II"/>
    <property type="match status" value="1"/>
</dbReference>
<evidence type="ECO:0000259" key="1">
    <source>
        <dbReference type="Pfam" id="PF00496"/>
    </source>
</evidence>
<dbReference type="RefSeq" id="WP_307489014.1">
    <property type="nucleotide sequence ID" value="NZ_JAUSVB010000001.1"/>
</dbReference>
<dbReference type="Pfam" id="PF00496">
    <property type="entry name" value="SBP_bac_5"/>
    <property type="match status" value="1"/>
</dbReference>
<dbReference type="InterPro" id="IPR039424">
    <property type="entry name" value="SBP_5"/>
</dbReference>
<sequence length="614" mass="62711">MVRLDEVGLWRRAVFKGSRFGVVALVALVAVGGCTQEAPQPDRSGTVVVTVGMPFTSLNSATPEGRAPGSTLVRSLVQAGFVSLDQDGAAVFDEGFGTVEKVSDSPLTVTYTIDPAATWSDGTSVTPADLLLEWAARSGQLDDVTPELDAQGGISNNDELDAGVAFAAASPALVQAQQVPTVDGATLTLVYATPVPDWQVALDVNVPAHVVGQTALGVEDPTEAAAAVSKAIVDEDKEALSSISAAWRTDFDADALAQHVDQAVTTGPYSVDVIVPGDRVELVRNDEYEGDGAASYDRVVVRSDLEPLEQVEALAAGTVDVVAPTDTRDVLDALAEVTGADVRTGGDTTLQLQVQAAGVGAFDPATYGGDATVAAAVRQAFLLTVPRDALVATVVAPLWPEAVVASALLPTVGPDAGGDVAPSGPADIAGARRLLDEAGVTEPVAVHVLVNTTDPLRAAMLALITASASDVGFEVEPYAPVAGLGPDLVGAPEAWDVALVPVPQSDLPVDSVLSRWRTGGATNVTGWSDAATDAAAATLAQTIDPDAVEDQLAAVAESLDAGGAVLSLVRQPIVVATRGSAAPTAGTTPAAPDVEPLELGRADLTDWWAWARTS</sequence>
<keyword evidence="3" id="KW-1185">Reference proteome</keyword>
<dbReference type="Proteomes" id="UP001239626">
    <property type="component" value="Unassembled WGS sequence"/>
</dbReference>
<dbReference type="PANTHER" id="PTHR30290:SF65">
    <property type="entry name" value="MONOACYL PHOSPHATIDYLINOSITOL TETRAMANNOSIDE-BINDING PROTEIN LPQW-RELATED"/>
    <property type="match status" value="1"/>
</dbReference>
<feature type="domain" description="Solute-binding protein family 5" evidence="1">
    <location>
        <begin position="101"/>
        <end position="476"/>
    </location>
</feature>
<name>A0ABU0E9E8_9CELL</name>
<reference evidence="2 3" key="1">
    <citation type="submission" date="2023-07" db="EMBL/GenBank/DDBJ databases">
        <title>Sorghum-associated microbial communities from plants grown in Nebraska, USA.</title>
        <authorList>
            <person name="Schachtman D."/>
        </authorList>
    </citation>
    <scope>NUCLEOTIDE SEQUENCE [LARGE SCALE GENOMIC DNA]</scope>
    <source>
        <strain evidence="2 3">BE332</strain>
    </source>
</reference>
<evidence type="ECO:0000313" key="3">
    <source>
        <dbReference type="Proteomes" id="UP001239626"/>
    </source>
</evidence>